<sequence length="120" mass="13262">MPSLDSYDILLDLTNDMRDPISIQPLRDYGQASSSTILLHPTESLTLILESGVSYQYALKVHTNVANVTARSWGDITCSASQLFTGSSTDSLSSNVTQVVNGVIVDRLWRDHRFSVWNDA</sequence>
<name>A0A9P5YQ97_9AGAR</name>
<dbReference type="Proteomes" id="UP000807469">
    <property type="component" value="Unassembled WGS sequence"/>
</dbReference>
<dbReference type="OrthoDB" id="3249150at2759"/>
<accession>A0A9P5YQ97</accession>
<reference evidence="1" key="1">
    <citation type="submission" date="2020-11" db="EMBL/GenBank/DDBJ databases">
        <authorList>
            <consortium name="DOE Joint Genome Institute"/>
            <person name="Ahrendt S."/>
            <person name="Riley R."/>
            <person name="Andreopoulos W."/>
            <person name="Labutti K."/>
            <person name="Pangilinan J."/>
            <person name="Ruiz-Duenas F.J."/>
            <person name="Barrasa J.M."/>
            <person name="Sanchez-Garcia M."/>
            <person name="Camarero S."/>
            <person name="Miyauchi S."/>
            <person name="Serrano A."/>
            <person name="Linde D."/>
            <person name="Babiker R."/>
            <person name="Drula E."/>
            <person name="Ayuso-Fernandez I."/>
            <person name="Pacheco R."/>
            <person name="Padilla G."/>
            <person name="Ferreira P."/>
            <person name="Barriuso J."/>
            <person name="Kellner H."/>
            <person name="Castanera R."/>
            <person name="Alfaro M."/>
            <person name="Ramirez L."/>
            <person name="Pisabarro A.G."/>
            <person name="Kuo A."/>
            <person name="Tritt A."/>
            <person name="Lipzen A."/>
            <person name="He G."/>
            <person name="Yan M."/>
            <person name="Ng V."/>
            <person name="Cullen D."/>
            <person name="Martin F."/>
            <person name="Rosso M.-N."/>
            <person name="Henrissat B."/>
            <person name="Hibbett D."/>
            <person name="Martinez A.T."/>
            <person name="Grigoriev I.V."/>
        </authorList>
    </citation>
    <scope>NUCLEOTIDE SEQUENCE</scope>
    <source>
        <strain evidence="1">CIRM-BRFM 674</strain>
    </source>
</reference>
<keyword evidence="2" id="KW-1185">Reference proteome</keyword>
<comment type="caution">
    <text evidence="1">The sequence shown here is derived from an EMBL/GenBank/DDBJ whole genome shotgun (WGS) entry which is preliminary data.</text>
</comment>
<evidence type="ECO:0000313" key="1">
    <source>
        <dbReference type="EMBL" id="KAF9473128.1"/>
    </source>
</evidence>
<proteinExistence type="predicted"/>
<evidence type="ECO:0000313" key="2">
    <source>
        <dbReference type="Proteomes" id="UP000807469"/>
    </source>
</evidence>
<gene>
    <name evidence="1" type="ORF">BDN70DRAFT_997818</name>
</gene>
<dbReference type="AlphaFoldDB" id="A0A9P5YQ97"/>
<organism evidence="1 2">
    <name type="scientific">Pholiota conissans</name>
    <dbReference type="NCBI Taxonomy" id="109636"/>
    <lineage>
        <taxon>Eukaryota</taxon>
        <taxon>Fungi</taxon>
        <taxon>Dikarya</taxon>
        <taxon>Basidiomycota</taxon>
        <taxon>Agaricomycotina</taxon>
        <taxon>Agaricomycetes</taxon>
        <taxon>Agaricomycetidae</taxon>
        <taxon>Agaricales</taxon>
        <taxon>Agaricineae</taxon>
        <taxon>Strophariaceae</taxon>
        <taxon>Pholiota</taxon>
    </lineage>
</organism>
<protein>
    <submittedName>
        <fullName evidence="1">Uncharacterized protein</fullName>
    </submittedName>
</protein>
<dbReference type="EMBL" id="MU155469">
    <property type="protein sequence ID" value="KAF9473128.1"/>
    <property type="molecule type" value="Genomic_DNA"/>
</dbReference>